<evidence type="ECO:0000259" key="4">
    <source>
        <dbReference type="SMART" id="SM00331"/>
    </source>
</evidence>
<keyword evidence="6" id="KW-1185">Reference proteome</keyword>
<dbReference type="SUPFAM" id="SSF81606">
    <property type="entry name" value="PP2C-like"/>
    <property type="match status" value="1"/>
</dbReference>
<feature type="domain" description="PPM-type phosphatase" evidence="4">
    <location>
        <begin position="5"/>
        <end position="240"/>
    </location>
</feature>
<dbReference type="Proteomes" id="UP000198619">
    <property type="component" value="Unassembled WGS sequence"/>
</dbReference>
<dbReference type="SUPFAM" id="SSF48452">
    <property type="entry name" value="TPR-like"/>
    <property type="match status" value="1"/>
</dbReference>
<dbReference type="STRING" id="84698.SAMN04488528_100351"/>
<keyword evidence="3" id="KW-1133">Transmembrane helix</keyword>
<dbReference type="SMART" id="SM00331">
    <property type="entry name" value="PP2C_SIG"/>
    <property type="match status" value="1"/>
</dbReference>
<dbReference type="InterPro" id="IPR036457">
    <property type="entry name" value="PPM-type-like_dom_sf"/>
</dbReference>
<feature type="transmembrane region" description="Helical" evidence="3">
    <location>
        <begin position="256"/>
        <end position="276"/>
    </location>
</feature>
<proteinExistence type="predicted"/>
<feature type="region of interest" description="Disordered" evidence="2">
    <location>
        <begin position="444"/>
        <end position="476"/>
    </location>
</feature>
<dbReference type="EMBL" id="FOKI01000003">
    <property type="protein sequence ID" value="SFA80180.1"/>
    <property type="molecule type" value="Genomic_DNA"/>
</dbReference>
<evidence type="ECO:0000256" key="2">
    <source>
        <dbReference type="SAM" id="MobiDB-lite"/>
    </source>
</evidence>
<evidence type="ECO:0000256" key="1">
    <source>
        <dbReference type="SAM" id="Coils"/>
    </source>
</evidence>
<keyword evidence="3" id="KW-0812">Transmembrane</keyword>
<feature type="coiled-coil region" evidence="1">
    <location>
        <begin position="514"/>
        <end position="544"/>
    </location>
</feature>
<protein>
    <submittedName>
        <fullName evidence="5">Serine/threonine protein phosphatase PrpC</fullName>
    </submittedName>
</protein>
<reference evidence="5 6" key="1">
    <citation type="submission" date="2016-10" db="EMBL/GenBank/DDBJ databases">
        <authorList>
            <person name="de Groot N.N."/>
        </authorList>
    </citation>
    <scope>NUCLEOTIDE SEQUENCE [LARGE SCALE GENOMIC DNA]</scope>
    <source>
        <strain evidence="5 6">DSM 12271</strain>
    </source>
</reference>
<name>A0A1I0VW83_9CLOT</name>
<keyword evidence="3" id="KW-0472">Membrane</keyword>
<accession>A0A1I0VW83</accession>
<evidence type="ECO:0000313" key="5">
    <source>
        <dbReference type="EMBL" id="SFA80180.1"/>
    </source>
</evidence>
<keyword evidence="1" id="KW-0175">Coiled coil</keyword>
<evidence type="ECO:0000313" key="6">
    <source>
        <dbReference type="Proteomes" id="UP000198619"/>
    </source>
</evidence>
<dbReference type="RefSeq" id="WP_090038569.1">
    <property type="nucleotide sequence ID" value="NZ_FOKI01000003.1"/>
</dbReference>
<evidence type="ECO:0000256" key="3">
    <source>
        <dbReference type="SAM" id="Phobius"/>
    </source>
</evidence>
<sequence>MRKINSDFKTNFISEEGTFLQNKDYFAFVELDNYACYVIADGIDDDLVLDSANIVVESIIRNFTENPSMKKSTIKKYLNAANDELIKRSKNVRLKASVTILITNYNKVRYAVVGNTRFYLFRDGVIRHKSKDQSLTQELVDKEEISLYTASKHIERNNLYSYLGENILSKPYISKKLKLVDGDTFSLLTKGIWENIDEYEMLDALDNGNEIDEILGDIEEMMLSKQPKELENYTLSLTFVDKIYINPKRNKLIKKIILTAIPILLVLTIGLVIFNIKRKEKINNINEMNGHQSSAAHYIKNKNMPKANEEYKQAFDIAKKYKLEKEKSDFDRDYKYTDIILQGDAALKDKKYEDALDKYLLALEQAEDVDNLAKDYILEKLDIVKNCIKVMDLLELGDESLEAGNKEEAEKNYKEAKNLATDYYLKDERKEAMDKLKDLYTEKAADDDKKKKEDDDKKKQEEEKKKSDEEGQKKAIDLRKNGDLSYMSGDYISAKMYYTMAKQSFEELNLHSLANDLEAKIQLMDRKINEVASKRSEAEKYEKEADNKYAAGDPNSAKILYLLAKEIYEKEGLLDESKKIEEKLAVVEKAMSNN</sequence>
<dbReference type="Gene3D" id="3.60.40.10">
    <property type="entry name" value="PPM-type phosphatase domain"/>
    <property type="match status" value="1"/>
</dbReference>
<gene>
    <name evidence="5" type="ORF">SAMN04488528_100351</name>
</gene>
<dbReference type="AlphaFoldDB" id="A0A1I0VW83"/>
<organism evidence="5 6">
    <name type="scientific">Clostridium frigidicarnis</name>
    <dbReference type="NCBI Taxonomy" id="84698"/>
    <lineage>
        <taxon>Bacteria</taxon>
        <taxon>Bacillati</taxon>
        <taxon>Bacillota</taxon>
        <taxon>Clostridia</taxon>
        <taxon>Eubacteriales</taxon>
        <taxon>Clostridiaceae</taxon>
        <taxon>Clostridium</taxon>
    </lineage>
</organism>
<dbReference type="InterPro" id="IPR011990">
    <property type="entry name" value="TPR-like_helical_dom_sf"/>
</dbReference>
<dbReference type="OrthoDB" id="9801841at2"/>
<dbReference type="InterPro" id="IPR001932">
    <property type="entry name" value="PPM-type_phosphatase-like_dom"/>
</dbReference>